<dbReference type="GO" id="GO:0005634">
    <property type="term" value="C:nucleus"/>
    <property type="evidence" value="ECO:0007669"/>
    <property type="project" value="TreeGrafter"/>
</dbReference>
<dbReference type="CDD" id="cd04369">
    <property type="entry name" value="Bromodomain"/>
    <property type="match status" value="1"/>
</dbReference>
<proteinExistence type="predicted"/>
<keyword evidence="6" id="KW-1185">Reference proteome</keyword>
<dbReference type="OrthoDB" id="448960at2759"/>
<dbReference type="PRINTS" id="PR00503">
    <property type="entry name" value="BROMODOMAIN"/>
</dbReference>
<dbReference type="AlphaFoldDB" id="A0A7J6MM53"/>
<name>A0A7J6MM53_PERCH</name>
<evidence type="ECO:0000256" key="3">
    <source>
        <dbReference type="SAM" id="MobiDB-lite"/>
    </source>
</evidence>
<dbReference type="PANTHER" id="PTHR22880:SF225">
    <property type="entry name" value="BROMODOMAIN-CONTAINING PROTEIN BET-1-RELATED"/>
    <property type="match status" value="1"/>
</dbReference>
<dbReference type="GO" id="GO:0006338">
    <property type="term" value="P:chromatin remodeling"/>
    <property type="evidence" value="ECO:0007669"/>
    <property type="project" value="TreeGrafter"/>
</dbReference>
<feature type="region of interest" description="Disordered" evidence="3">
    <location>
        <begin position="211"/>
        <end position="242"/>
    </location>
</feature>
<dbReference type="InterPro" id="IPR036427">
    <property type="entry name" value="Bromodomain-like_sf"/>
</dbReference>
<dbReference type="Pfam" id="PF00439">
    <property type="entry name" value="Bromodomain"/>
    <property type="match status" value="1"/>
</dbReference>
<dbReference type="PROSITE" id="PS50014">
    <property type="entry name" value="BROMODOMAIN_2"/>
    <property type="match status" value="1"/>
</dbReference>
<evidence type="ECO:0000256" key="2">
    <source>
        <dbReference type="PROSITE-ProRule" id="PRU00035"/>
    </source>
</evidence>
<evidence type="ECO:0000256" key="1">
    <source>
        <dbReference type="ARBA" id="ARBA00023117"/>
    </source>
</evidence>
<dbReference type="EMBL" id="JAAPAO010000114">
    <property type="protein sequence ID" value="KAF4672280.1"/>
    <property type="molecule type" value="Genomic_DNA"/>
</dbReference>
<dbReference type="SMART" id="SM00297">
    <property type="entry name" value="BROMO"/>
    <property type="match status" value="1"/>
</dbReference>
<evidence type="ECO:0000313" key="6">
    <source>
        <dbReference type="Proteomes" id="UP000591131"/>
    </source>
</evidence>
<gene>
    <name evidence="5" type="ORF">FOL47_000724</name>
</gene>
<protein>
    <recommendedName>
        <fullName evidence="4">Bromo domain-containing protein</fullName>
    </recommendedName>
</protein>
<reference evidence="5 6" key="1">
    <citation type="submission" date="2020-04" db="EMBL/GenBank/DDBJ databases">
        <title>Perkinsus chesapeaki whole genome sequence.</title>
        <authorList>
            <person name="Bogema D.R."/>
        </authorList>
    </citation>
    <scope>NUCLEOTIDE SEQUENCE [LARGE SCALE GENOMIC DNA]</scope>
    <source>
        <strain evidence="5">ATCC PRA-425</strain>
    </source>
</reference>
<dbReference type="InterPro" id="IPR050935">
    <property type="entry name" value="Bromo_chromatin_reader"/>
</dbReference>
<feature type="domain" description="Bromo" evidence="4">
    <location>
        <begin position="111"/>
        <end position="183"/>
    </location>
</feature>
<dbReference type="InterPro" id="IPR018359">
    <property type="entry name" value="Bromodomain_CS"/>
</dbReference>
<organism evidence="5 6">
    <name type="scientific">Perkinsus chesapeaki</name>
    <name type="common">Clam parasite</name>
    <name type="synonym">Perkinsus andrewsi</name>
    <dbReference type="NCBI Taxonomy" id="330153"/>
    <lineage>
        <taxon>Eukaryota</taxon>
        <taxon>Sar</taxon>
        <taxon>Alveolata</taxon>
        <taxon>Perkinsozoa</taxon>
        <taxon>Perkinsea</taxon>
        <taxon>Perkinsida</taxon>
        <taxon>Perkinsidae</taxon>
        <taxon>Perkinsus</taxon>
    </lineage>
</organism>
<dbReference type="PROSITE" id="PS00633">
    <property type="entry name" value="BROMODOMAIN_1"/>
    <property type="match status" value="1"/>
</dbReference>
<evidence type="ECO:0000259" key="4">
    <source>
        <dbReference type="PROSITE" id="PS50014"/>
    </source>
</evidence>
<keyword evidence="1 2" id="KW-0103">Bromodomain</keyword>
<dbReference type="Proteomes" id="UP000591131">
    <property type="component" value="Unassembled WGS sequence"/>
</dbReference>
<feature type="region of interest" description="Disordered" evidence="3">
    <location>
        <begin position="76"/>
        <end position="98"/>
    </location>
</feature>
<dbReference type="Gene3D" id="1.20.920.10">
    <property type="entry name" value="Bromodomain-like"/>
    <property type="match status" value="1"/>
</dbReference>
<dbReference type="GO" id="GO:0000785">
    <property type="term" value="C:chromatin"/>
    <property type="evidence" value="ECO:0007669"/>
    <property type="project" value="TreeGrafter"/>
</dbReference>
<comment type="caution">
    <text evidence="5">The sequence shown here is derived from an EMBL/GenBank/DDBJ whole genome shotgun (WGS) entry which is preliminary data.</text>
</comment>
<accession>A0A7J6MM53</accession>
<dbReference type="GO" id="GO:0006355">
    <property type="term" value="P:regulation of DNA-templated transcription"/>
    <property type="evidence" value="ECO:0007669"/>
    <property type="project" value="TreeGrafter"/>
</dbReference>
<dbReference type="InterPro" id="IPR001487">
    <property type="entry name" value="Bromodomain"/>
</dbReference>
<sequence>MADKAITSSIAESGAPPRKKYRLVYKGGEGSNSGISVTPEQMEQFENKYPHIAVWKKDAPISTPPTRASMTKVNGRLQSTAPNSPPPQARSSRGGAKKWQQLAKQVVREIHNFDDSRIFLKPVDPVKDECPDYFTVVTHPMDFGTIRKKLHKGEYQDALSFYEDCDLVFTNCALYNSSESFVMKQCRKIMSRFNDLLVQFELVGHIEAARAERRNQKDEEENNDLGNSVNPVAAEPSAGTVA</sequence>
<dbReference type="SUPFAM" id="SSF47370">
    <property type="entry name" value="Bromodomain"/>
    <property type="match status" value="1"/>
</dbReference>
<evidence type="ECO:0000313" key="5">
    <source>
        <dbReference type="EMBL" id="KAF4672280.1"/>
    </source>
</evidence>
<dbReference type="PANTHER" id="PTHR22880">
    <property type="entry name" value="FALZ-RELATED BROMODOMAIN-CONTAINING PROTEINS"/>
    <property type="match status" value="1"/>
</dbReference>